<gene>
    <name evidence="8" type="ORF">M408DRAFT_19373</name>
</gene>
<dbReference type="OrthoDB" id="206848at2759"/>
<dbReference type="GO" id="GO:0005576">
    <property type="term" value="C:extracellular region"/>
    <property type="evidence" value="ECO:0007669"/>
    <property type="project" value="UniProtKB-SubCell"/>
</dbReference>
<evidence type="ECO:0000256" key="2">
    <source>
        <dbReference type="ARBA" id="ARBA00022525"/>
    </source>
</evidence>
<feature type="region of interest" description="Disordered" evidence="6">
    <location>
        <begin position="448"/>
        <end position="474"/>
    </location>
</feature>
<protein>
    <recommendedName>
        <fullName evidence="7">Lipase-like C-terminal domain-containing protein</fullName>
    </recommendedName>
</protein>
<dbReference type="Gene3D" id="3.40.50.1820">
    <property type="entry name" value="alpha/beta hydrolase"/>
    <property type="match status" value="2"/>
</dbReference>
<evidence type="ECO:0000256" key="1">
    <source>
        <dbReference type="ARBA" id="ARBA00004613"/>
    </source>
</evidence>
<feature type="region of interest" description="Disordered" evidence="6">
    <location>
        <begin position="370"/>
        <end position="398"/>
    </location>
</feature>
<name>A0A0C3BSV6_SERVB</name>
<proteinExistence type="predicted"/>
<evidence type="ECO:0000256" key="4">
    <source>
        <dbReference type="ARBA" id="ARBA00022801"/>
    </source>
</evidence>
<dbReference type="SUPFAM" id="SSF53474">
    <property type="entry name" value="alpha/beta-Hydrolases"/>
    <property type="match status" value="1"/>
</dbReference>
<organism evidence="8 9">
    <name type="scientific">Serendipita vermifera MAFF 305830</name>
    <dbReference type="NCBI Taxonomy" id="933852"/>
    <lineage>
        <taxon>Eukaryota</taxon>
        <taxon>Fungi</taxon>
        <taxon>Dikarya</taxon>
        <taxon>Basidiomycota</taxon>
        <taxon>Agaricomycotina</taxon>
        <taxon>Agaricomycetes</taxon>
        <taxon>Sebacinales</taxon>
        <taxon>Serendipitaceae</taxon>
        <taxon>Serendipita</taxon>
    </lineage>
</organism>
<evidence type="ECO:0000256" key="5">
    <source>
        <dbReference type="ARBA" id="ARBA00023098"/>
    </source>
</evidence>
<evidence type="ECO:0000313" key="9">
    <source>
        <dbReference type="Proteomes" id="UP000054097"/>
    </source>
</evidence>
<keyword evidence="3" id="KW-0732">Signal</keyword>
<dbReference type="Pfam" id="PF24708">
    <property type="entry name" value="Lip_C"/>
    <property type="match status" value="1"/>
</dbReference>
<dbReference type="AlphaFoldDB" id="A0A0C3BSV6"/>
<feature type="region of interest" description="Disordered" evidence="6">
    <location>
        <begin position="509"/>
        <end position="531"/>
    </location>
</feature>
<keyword evidence="9" id="KW-1185">Reference proteome</keyword>
<keyword evidence="2" id="KW-0964">Secreted</keyword>
<dbReference type="GO" id="GO:0016787">
    <property type="term" value="F:hydrolase activity"/>
    <property type="evidence" value="ECO:0007669"/>
    <property type="project" value="UniProtKB-KW"/>
</dbReference>
<dbReference type="Proteomes" id="UP000054097">
    <property type="component" value="Unassembled WGS sequence"/>
</dbReference>
<dbReference type="EMBL" id="KN824277">
    <property type="protein sequence ID" value="KIM34471.1"/>
    <property type="molecule type" value="Genomic_DNA"/>
</dbReference>
<feature type="domain" description="Lipase-like C-terminal" evidence="7">
    <location>
        <begin position="27"/>
        <end position="119"/>
    </location>
</feature>
<keyword evidence="5" id="KW-0443">Lipid metabolism</keyword>
<dbReference type="HOGENOM" id="CLU_430314_0_0_1"/>
<dbReference type="InterPro" id="IPR056304">
    <property type="entry name" value="Lip-like_C"/>
</dbReference>
<dbReference type="STRING" id="933852.A0A0C3BSV6"/>
<reference evidence="9" key="2">
    <citation type="submission" date="2015-01" db="EMBL/GenBank/DDBJ databases">
        <title>Evolutionary Origins and Diversification of the Mycorrhizal Mutualists.</title>
        <authorList>
            <consortium name="DOE Joint Genome Institute"/>
            <consortium name="Mycorrhizal Genomics Consortium"/>
            <person name="Kohler A."/>
            <person name="Kuo A."/>
            <person name="Nagy L.G."/>
            <person name="Floudas D."/>
            <person name="Copeland A."/>
            <person name="Barry K.W."/>
            <person name="Cichocki N."/>
            <person name="Veneault-Fourrey C."/>
            <person name="LaButti K."/>
            <person name="Lindquist E.A."/>
            <person name="Lipzen A."/>
            <person name="Lundell T."/>
            <person name="Morin E."/>
            <person name="Murat C."/>
            <person name="Riley R."/>
            <person name="Ohm R."/>
            <person name="Sun H."/>
            <person name="Tunlid A."/>
            <person name="Henrissat B."/>
            <person name="Grigoriev I.V."/>
            <person name="Hibbett D.S."/>
            <person name="Martin F."/>
        </authorList>
    </citation>
    <scope>NUCLEOTIDE SEQUENCE [LARGE SCALE GENOMIC DNA]</scope>
    <source>
        <strain evidence="9">MAFF 305830</strain>
    </source>
</reference>
<evidence type="ECO:0000259" key="7">
    <source>
        <dbReference type="Pfam" id="PF24708"/>
    </source>
</evidence>
<evidence type="ECO:0000313" key="8">
    <source>
        <dbReference type="EMBL" id="KIM34471.1"/>
    </source>
</evidence>
<dbReference type="PANTHER" id="PTHR34043">
    <property type="entry name" value="ALPHA/BETA-HYDROLASES SUPERFAMILY PROTEIN"/>
    <property type="match status" value="1"/>
</dbReference>
<dbReference type="GO" id="GO:0006629">
    <property type="term" value="P:lipid metabolic process"/>
    <property type="evidence" value="ECO:0007669"/>
    <property type="project" value="UniProtKB-KW"/>
</dbReference>
<reference evidence="8 9" key="1">
    <citation type="submission" date="2014-04" db="EMBL/GenBank/DDBJ databases">
        <authorList>
            <consortium name="DOE Joint Genome Institute"/>
            <person name="Kuo A."/>
            <person name="Zuccaro A."/>
            <person name="Kohler A."/>
            <person name="Nagy L.G."/>
            <person name="Floudas D."/>
            <person name="Copeland A."/>
            <person name="Barry K.W."/>
            <person name="Cichocki N."/>
            <person name="Veneault-Fourrey C."/>
            <person name="LaButti K."/>
            <person name="Lindquist E.A."/>
            <person name="Lipzen A."/>
            <person name="Lundell T."/>
            <person name="Morin E."/>
            <person name="Murat C."/>
            <person name="Sun H."/>
            <person name="Tunlid A."/>
            <person name="Henrissat B."/>
            <person name="Grigoriev I.V."/>
            <person name="Hibbett D.S."/>
            <person name="Martin F."/>
            <person name="Nordberg H.P."/>
            <person name="Cantor M.N."/>
            <person name="Hua S.X."/>
        </authorList>
    </citation>
    <scope>NUCLEOTIDE SEQUENCE [LARGE SCALE GENOMIC DNA]</scope>
    <source>
        <strain evidence="8 9">MAFF 305830</strain>
    </source>
</reference>
<evidence type="ECO:0000256" key="3">
    <source>
        <dbReference type="ARBA" id="ARBA00022729"/>
    </source>
</evidence>
<comment type="subcellular location">
    <subcellularLocation>
        <location evidence="1">Secreted</location>
    </subcellularLocation>
</comment>
<accession>A0A0C3BSV6</accession>
<evidence type="ECO:0000256" key="6">
    <source>
        <dbReference type="SAM" id="MobiDB-lite"/>
    </source>
</evidence>
<dbReference type="InterPro" id="IPR029058">
    <property type="entry name" value="AB_hydrolase_fold"/>
</dbReference>
<keyword evidence="4" id="KW-0378">Hydrolase</keyword>
<sequence>MTSPIDNAPVVIVGGFLTKNSTSYWGDLQQHFPGRKVIIAPVGACSSLHDRACEIYYSLKGGRVDYGAEHAREHKHGQYGRKYSKGFYPEWSASKPVHFATHSLGGPTVTKLIALLRSGFFGQDAHPDMVRSLFAVAAPFKGTPTVYLLGASYTGSHLLRPFSLGNFLAKYIHISSFLSPLFSYDPEAWDFQPDSRNLGVFSLPHRCEEVEQEAEQEEEESKPSWTWTGLVRSVRTLWTQLRTSDWADSADSGSYDATFHASDARDRAGESELNANTFYCSLMGTITTKEADSNHHRPDRSFRSDVFLYILAKMVGSFSYNVQPAPAFLFDAATATPPTSSTSNSKPECSHPIARARGLSVHTANLFNLPSSSSKPSSPASDSSALASASSSGSSGWNSPAISPTTFSFSFPARPLSQFSDVEEEEEIEPVPVVAPVAPITRPKLSIKPLSITPPSGPVSSPTPTARRPGHSREVSLTDCYADWAAEWSTRQYPVPGGWETRDVATATPTPVTAIPPRTPFSSSTPEVAPAPAAAPKLRDDLWENDGVVAVYSQTHPADCSDVHCKHHGDLDLDEKAGQIGSLTDGTWHVFKSRGMSHNCLVGGLARYESHRNAVWTKISQAMVELDSARAACSVC</sequence>
<dbReference type="PANTHER" id="PTHR34043:SF3">
    <property type="entry name" value="ALPHA_BETA-HYDROLASES SUPERFAMILY PROTEIN"/>
    <property type="match status" value="1"/>
</dbReference>